<dbReference type="Proteomes" id="UP000183018">
    <property type="component" value="Unassembled WGS sequence"/>
</dbReference>
<dbReference type="EMBL" id="FORC01000004">
    <property type="protein sequence ID" value="SFJ11434.1"/>
    <property type="molecule type" value="Genomic_DNA"/>
</dbReference>
<accession>A0A1I3NQ96</accession>
<sequence>MASYQALFAIGESFESFIHRGLPDEIAAVERVQQLLNASDAFDTTTLQRLHAVTGRYHLLVAAEMWCPDCQLNVTAMHRMQTLQPRIDLSIITKGRAEDELLDRLELERILIPVVAVLDEGFELIGRFIERPQAVINGGEAIKPDYRAGRYLQSTLTDLLAIIEAHEKRDQG</sequence>
<protein>
    <submittedName>
        <fullName evidence="1">Thioredoxin</fullName>
    </submittedName>
</protein>
<proteinExistence type="predicted"/>
<dbReference type="Gene3D" id="3.40.30.10">
    <property type="entry name" value="Glutaredoxin"/>
    <property type="match status" value="1"/>
</dbReference>
<dbReference type="STRING" id="289370.SAMN05216602_3952"/>
<reference evidence="2" key="1">
    <citation type="submission" date="2016-10" db="EMBL/GenBank/DDBJ databases">
        <authorList>
            <person name="Varghese N."/>
            <person name="Submissions S."/>
        </authorList>
    </citation>
    <scope>NUCLEOTIDE SEQUENCE [LARGE SCALE GENOMIC DNA]</scope>
    <source>
        <strain evidence="2">LMG 22563</strain>
    </source>
</reference>
<dbReference type="AlphaFoldDB" id="A0A1I3NQ96"/>
<organism evidence="1 2">
    <name type="scientific">Phytopseudomonas argentinensis</name>
    <dbReference type="NCBI Taxonomy" id="289370"/>
    <lineage>
        <taxon>Bacteria</taxon>
        <taxon>Pseudomonadati</taxon>
        <taxon>Pseudomonadota</taxon>
        <taxon>Gammaproteobacteria</taxon>
        <taxon>Pseudomonadales</taxon>
        <taxon>Pseudomonadaceae</taxon>
        <taxon>Phytopseudomonas</taxon>
    </lineage>
</organism>
<dbReference type="RefSeq" id="WP_074888068.1">
    <property type="nucleotide sequence ID" value="NZ_FORC01000004.1"/>
</dbReference>
<name>A0A1I3NQ96_9GAMM</name>
<dbReference type="Pfam" id="PF14595">
    <property type="entry name" value="Thioredoxin_9"/>
    <property type="match status" value="1"/>
</dbReference>
<gene>
    <name evidence="1" type="ORF">SAMN05216602_3952</name>
</gene>
<keyword evidence="2" id="KW-1185">Reference proteome</keyword>
<evidence type="ECO:0000313" key="2">
    <source>
        <dbReference type="Proteomes" id="UP000183018"/>
    </source>
</evidence>
<dbReference type="OrthoDB" id="6120799at2"/>
<evidence type="ECO:0000313" key="1">
    <source>
        <dbReference type="EMBL" id="SFJ11434.1"/>
    </source>
</evidence>